<feature type="domain" description="O-methyltransferase C-terminal" evidence="6">
    <location>
        <begin position="126"/>
        <end position="331"/>
    </location>
</feature>
<keyword evidence="3" id="KW-0949">S-adenosyl-L-methionine</keyword>
<dbReference type="InterPro" id="IPR016461">
    <property type="entry name" value="COMT-like"/>
</dbReference>
<dbReference type="InterPro" id="IPR001077">
    <property type="entry name" value="COMT_C"/>
</dbReference>
<keyword evidence="1" id="KW-0489">Methyltransferase</keyword>
<reference evidence="8 9" key="1">
    <citation type="submission" date="2020-08" db="EMBL/GenBank/DDBJ databases">
        <title>Sequencing the genomes of 1000 actinobacteria strains.</title>
        <authorList>
            <person name="Klenk H.-P."/>
        </authorList>
    </citation>
    <scope>NUCLEOTIDE SEQUENCE [LARGE SCALE GENOMIC DNA]</scope>
    <source>
        <strain evidence="8 9">DSM 44551</strain>
    </source>
</reference>
<dbReference type="InterPro" id="IPR036390">
    <property type="entry name" value="WH_DNA-bd_sf"/>
</dbReference>
<evidence type="ECO:0000313" key="9">
    <source>
        <dbReference type="Proteomes" id="UP000572635"/>
    </source>
</evidence>
<evidence type="ECO:0000256" key="2">
    <source>
        <dbReference type="ARBA" id="ARBA00022679"/>
    </source>
</evidence>
<dbReference type="InterPro" id="IPR012967">
    <property type="entry name" value="COMT_dimerisation"/>
</dbReference>
<comment type="caution">
    <text evidence="8">The sequence shown here is derived from an EMBL/GenBank/DDBJ whole genome shotgun (WGS) entry which is preliminary data.</text>
</comment>
<dbReference type="Gene3D" id="3.40.50.150">
    <property type="entry name" value="Vaccinia Virus protein VP39"/>
    <property type="match status" value="1"/>
</dbReference>
<evidence type="ECO:0008006" key="10">
    <source>
        <dbReference type="Google" id="ProtNLM"/>
    </source>
</evidence>
<evidence type="ECO:0000259" key="7">
    <source>
        <dbReference type="Pfam" id="PF08100"/>
    </source>
</evidence>
<proteinExistence type="predicted"/>
<evidence type="ECO:0000259" key="6">
    <source>
        <dbReference type="Pfam" id="PF00891"/>
    </source>
</evidence>
<name>A0A7W8VHI5_9ACTN</name>
<dbReference type="InterPro" id="IPR036388">
    <property type="entry name" value="WH-like_DNA-bd_sf"/>
</dbReference>
<dbReference type="GO" id="GO:0046983">
    <property type="term" value="F:protein dimerization activity"/>
    <property type="evidence" value="ECO:0007669"/>
    <property type="project" value="InterPro"/>
</dbReference>
<dbReference type="PIRSF" id="PIRSF005739">
    <property type="entry name" value="O-mtase"/>
    <property type="match status" value="1"/>
</dbReference>
<protein>
    <recommendedName>
        <fullName evidence="10">Methyltransferase</fullName>
    </recommendedName>
</protein>
<dbReference type="PANTHER" id="PTHR43712:SF2">
    <property type="entry name" value="O-METHYLTRANSFERASE CICE"/>
    <property type="match status" value="1"/>
</dbReference>
<sequence>MNRNPPEQGRPGGTEAGAAEDPRDGLMRLLVGPWLFGAVGAAVRLGVPDLLAGGPRTARELAAEVPADPESLYRLLRVLVSAGVLAEADPGTFALTGRGELLRSEAPGSLRPLALLYGERYFAQAWERLPEAVRTGERAFDLAHGRSVFDFLAAHPEEAARYTEGIAAGSAFLHEVPGAFAFPDKARVVDVGGGDGGLLASVLRAHPGTTGVLHELPAAAAEARETLADLVSQGRCEVAVGDFTEAVPEHGDAYLLCRVLHNWDDAACRALLSRCARAMEPGGAVLILERVLPDDAYPQLSLAFDLHMMVMTRGRERTLAEYRDLLGAAGLRLDEVRGLASEMSLLVARAE</sequence>
<evidence type="ECO:0000313" key="8">
    <source>
        <dbReference type="EMBL" id="MBB5436210.1"/>
    </source>
</evidence>
<dbReference type="EMBL" id="JACHDB010000002">
    <property type="protein sequence ID" value="MBB5436210.1"/>
    <property type="molecule type" value="Genomic_DNA"/>
</dbReference>
<dbReference type="GO" id="GO:0032259">
    <property type="term" value="P:methylation"/>
    <property type="evidence" value="ECO:0007669"/>
    <property type="project" value="UniProtKB-KW"/>
</dbReference>
<dbReference type="InterPro" id="IPR029063">
    <property type="entry name" value="SAM-dependent_MTases_sf"/>
</dbReference>
<organism evidence="8 9">
    <name type="scientific">Nocardiopsis composta</name>
    <dbReference type="NCBI Taxonomy" id="157465"/>
    <lineage>
        <taxon>Bacteria</taxon>
        <taxon>Bacillati</taxon>
        <taxon>Actinomycetota</taxon>
        <taxon>Actinomycetes</taxon>
        <taxon>Streptosporangiales</taxon>
        <taxon>Nocardiopsidaceae</taxon>
        <taxon>Nocardiopsis</taxon>
    </lineage>
</organism>
<dbReference type="Proteomes" id="UP000572635">
    <property type="component" value="Unassembled WGS sequence"/>
</dbReference>
<evidence type="ECO:0000256" key="3">
    <source>
        <dbReference type="ARBA" id="ARBA00022691"/>
    </source>
</evidence>
<dbReference type="AlphaFoldDB" id="A0A7W8VHI5"/>
<dbReference type="SUPFAM" id="SSF46785">
    <property type="entry name" value="Winged helix' DNA-binding domain"/>
    <property type="match status" value="1"/>
</dbReference>
<dbReference type="Pfam" id="PF08100">
    <property type="entry name" value="Dimerisation"/>
    <property type="match status" value="1"/>
</dbReference>
<dbReference type="PANTHER" id="PTHR43712">
    <property type="entry name" value="PUTATIVE (AFU_ORTHOLOGUE AFUA_4G14580)-RELATED"/>
    <property type="match status" value="1"/>
</dbReference>
<gene>
    <name evidence="8" type="ORF">HDA36_006358</name>
</gene>
<dbReference type="GO" id="GO:0008171">
    <property type="term" value="F:O-methyltransferase activity"/>
    <property type="evidence" value="ECO:0007669"/>
    <property type="project" value="InterPro"/>
</dbReference>
<evidence type="ECO:0000256" key="4">
    <source>
        <dbReference type="PIRSR" id="PIRSR005739-1"/>
    </source>
</evidence>
<feature type="region of interest" description="Disordered" evidence="5">
    <location>
        <begin position="1"/>
        <end position="21"/>
    </location>
</feature>
<accession>A0A7W8VHI5</accession>
<evidence type="ECO:0000256" key="1">
    <source>
        <dbReference type="ARBA" id="ARBA00022603"/>
    </source>
</evidence>
<keyword evidence="9" id="KW-1185">Reference proteome</keyword>
<feature type="active site" description="Proton acceptor" evidence="4">
    <location>
        <position position="261"/>
    </location>
</feature>
<keyword evidence="2" id="KW-0808">Transferase</keyword>
<evidence type="ECO:0000256" key="5">
    <source>
        <dbReference type="SAM" id="MobiDB-lite"/>
    </source>
</evidence>
<dbReference type="Pfam" id="PF00891">
    <property type="entry name" value="Methyltransf_2"/>
    <property type="match status" value="1"/>
</dbReference>
<feature type="domain" description="O-methyltransferase dimerisation" evidence="7">
    <location>
        <begin position="29"/>
        <end position="102"/>
    </location>
</feature>
<dbReference type="Gene3D" id="1.10.10.10">
    <property type="entry name" value="Winged helix-like DNA-binding domain superfamily/Winged helix DNA-binding domain"/>
    <property type="match status" value="1"/>
</dbReference>
<dbReference type="SUPFAM" id="SSF53335">
    <property type="entry name" value="S-adenosyl-L-methionine-dependent methyltransferases"/>
    <property type="match status" value="1"/>
</dbReference>
<dbReference type="RefSeq" id="WP_312893948.1">
    <property type="nucleotide sequence ID" value="NZ_BAAAJD010000191.1"/>
</dbReference>
<dbReference type="PROSITE" id="PS51683">
    <property type="entry name" value="SAM_OMT_II"/>
    <property type="match status" value="1"/>
</dbReference>